<protein>
    <recommendedName>
        <fullName evidence="2 3">Signal peptidase I</fullName>
        <ecNumber evidence="3">3.4.21.89</ecNumber>
    </recommendedName>
</protein>
<evidence type="ECO:0000256" key="3">
    <source>
        <dbReference type="RuleBase" id="RU362042"/>
    </source>
</evidence>
<sequence>MRFWLGAVFLLVVSVLAYRVSPVRIAYSMDYSLPYKWWLEVEPFRDPKAGDYVLIKPPVENEYTKGKLLVKKVVCSEGDYIRTEGLDFYCNGNYLGRARTADSKGRPVKPVELNQYIGRGYYFVMGEHERSYDSRYFGLVPRENVLKLEYPLSTFPDLDFIFARREK</sequence>
<evidence type="ECO:0000256" key="1">
    <source>
        <dbReference type="ARBA" id="ARBA00009370"/>
    </source>
</evidence>
<comment type="subcellular location">
    <subcellularLocation>
        <location evidence="3">Membrane</location>
        <topology evidence="3">Single-pass type II membrane protein</topology>
    </subcellularLocation>
</comment>
<dbReference type="AlphaFoldDB" id="A0A7C2V4E4"/>
<dbReference type="PANTHER" id="PTHR43390">
    <property type="entry name" value="SIGNAL PEPTIDASE I"/>
    <property type="match status" value="1"/>
</dbReference>
<proteinExistence type="inferred from homology"/>
<accession>A0A7C2V4E4</accession>
<dbReference type="EC" id="3.4.21.89" evidence="3"/>
<dbReference type="Gene3D" id="2.10.109.10">
    <property type="entry name" value="Umud Fragment, subunit A"/>
    <property type="match status" value="1"/>
</dbReference>
<dbReference type="GO" id="GO:0016020">
    <property type="term" value="C:membrane"/>
    <property type="evidence" value="ECO:0007669"/>
    <property type="project" value="UniProtKB-SubCell"/>
</dbReference>
<keyword evidence="3 5" id="KW-0378">Hydrolase</keyword>
<dbReference type="GO" id="GO:0006465">
    <property type="term" value="P:signal peptide processing"/>
    <property type="evidence" value="ECO:0007669"/>
    <property type="project" value="InterPro"/>
</dbReference>
<comment type="caution">
    <text evidence="5">The sequence shown here is derived from an EMBL/GenBank/DDBJ whole genome shotgun (WGS) entry which is preliminary data.</text>
</comment>
<reference evidence="5" key="1">
    <citation type="journal article" date="2020" name="mSystems">
        <title>Genome- and Community-Level Interaction Insights into Carbon Utilization and Element Cycling Functions of Hydrothermarchaeota in Hydrothermal Sediment.</title>
        <authorList>
            <person name="Zhou Z."/>
            <person name="Liu Y."/>
            <person name="Xu W."/>
            <person name="Pan J."/>
            <person name="Luo Z.H."/>
            <person name="Li M."/>
        </authorList>
    </citation>
    <scope>NUCLEOTIDE SEQUENCE [LARGE SCALE GENOMIC DNA]</scope>
    <source>
        <strain evidence="5">SpSt-132</strain>
    </source>
</reference>
<name>A0A7C2V4E4_9AQUI</name>
<evidence type="ECO:0000313" key="5">
    <source>
        <dbReference type="EMBL" id="HEW46658.1"/>
    </source>
</evidence>
<dbReference type="PANTHER" id="PTHR43390:SF1">
    <property type="entry name" value="CHLOROPLAST PROCESSING PEPTIDASE"/>
    <property type="match status" value="1"/>
</dbReference>
<dbReference type="EMBL" id="DSFP01000069">
    <property type="protein sequence ID" value="HEW46658.1"/>
    <property type="molecule type" value="Genomic_DNA"/>
</dbReference>
<dbReference type="Pfam" id="PF10502">
    <property type="entry name" value="Peptidase_S26"/>
    <property type="match status" value="1"/>
</dbReference>
<gene>
    <name evidence="5" type="primary">lepB</name>
    <name evidence="5" type="ORF">ENO47_08370</name>
</gene>
<dbReference type="NCBIfam" id="TIGR02227">
    <property type="entry name" value="sigpep_I_bact"/>
    <property type="match status" value="1"/>
</dbReference>
<feature type="domain" description="Peptidase S26" evidence="4">
    <location>
        <begin position="6"/>
        <end position="146"/>
    </location>
</feature>
<dbReference type="InterPro" id="IPR000223">
    <property type="entry name" value="Pept_S26A_signal_pept_1"/>
</dbReference>
<dbReference type="SUPFAM" id="SSF51306">
    <property type="entry name" value="LexA/Signal peptidase"/>
    <property type="match status" value="1"/>
</dbReference>
<dbReference type="GO" id="GO:0009003">
    <property type="term" value="F:signal peptidase activity"/>
    <property type="evidence" value="ECO:0007669"/>
    <property type="project" value="UniProtKB-EC"/>
</dbReference>
<comment type="similarity">
    <text evidence="1 3">Belongs to the peptidase S26 family.</text>
</comment>
<comment type="catalytic activity">
    <reaction evidence="3">
        <text>Cleavage of hydrophobic, N-terminal signal or leader sequences from secreted and periplasmic proteins.</text>
        <dbReference type="EC" id="3.4.21.89"/>
    </reaction>
</comment>
<dbReference type="InterPro" id="IPR036286">
    <property type="entry name" value="LexA/Signal_pep-like_sf"/>
</dbReference>
<dbReference type="GO" id="GO:0004252">
    <property type="term" value="F:serine-type endopeptidase activity"/>
    <property type="evidence" value="ECO:0007669"/>
    <property type="project" value="InterPro"/>
</dbReference>
<evidence type="ECO:0000259" key="4">
    <source>
        <dbReference type="Pfam" id="PF10502"/>
    </source>
</evidence>
<evidence type="ECO:0000256" key="2">
    <source>
        <dbReference type="ARBA" id="ARBA00019232"/>
    </source>
</evidence>
<keyword evidence="3" id="KW-0645">Protease</keyword>
<dbReference type="InterPro" id="IPR019533">
    <property type="entry name" value="Peptidase_S26"/>
</dbReference>
<organism evidence="5">
    <name type="scientific">Hydrogenobacter sp</name>
    <dbReference type="NCBI Taxonomy" id="2152829"/>
    <lineage>
        <taxon>Bacteria</taxon>
        <taxon>Pseudomonadati</taxon>
        <taxon>Aquificota</taxon>
        <taxon>Aquificia</taxon>
        <taxon>Aquificales</taxon>
        <taxon>Aquificaceae</taxon>
        <taxon>Hydrogenobacter</taxon>
    </lineage>
</organism>